<feature type="coiled-coil region" evidence="1">
    <location>
        <begin position="402"/>
        <end position="464"/>
    </location>
</feature>
<accession>D9RA45</accession>
<evidence type="ECO:0000313" key="5">
    <source>
        <dbReference type="Proteomes" id="UP000001662"/>
    </source>
</evidence>
<dbReference type="AlphaFoldDB" id="D9RA45"/>
<dbReference type="Proteomes" id="UP000001662">
    <property type="component" value="Chromosome"/>
</dbReference>
<dbReference type="Pfam" id="PF13408">
    <property type="entry name" value="Zn_ribbon_recom"/>
    <property type="match status" value="1"/>
</dbReference>
<keyword evidence="5" id="KW-1185">Reference proteome</keyword>
<dbReference type="Gene3D" id="3.90.1750.20">
    <property type="entry name" value="Putative Large Serine Recombinase, Chain B, Domain 2"/>
    <property type="match status" value="1"/>
</dbReference>
<dbReference type="InterPro" id="IPR050639">
    <property type="entry name" value="SSR_resolvase"/>
</dbReference>
<dbReference type="SUPFAM" id="SSF53041">
    <property type="entry name" value="Resolvase-like"/>
    <property type="match status" value="1"/>
</dbReference>
<evidence type="ECO:0000256" key="1">
    <source>
        <dbReference type="SAM" id="Coils"/>
    </source>
</evidence>
<evidence type="ECO:0000313" key="4">
    <source>
        <dbReference type="EMBL" id="ADL06017.1"/>
    </source>
</evidence>
<dbReference type="Pfam" id="PF07508">
    <property type="entry name" value="Recombinase"/>
    <property type="match status" value="1"/>
</dbReference>
<name>D9RA45_LACSW</name>
<feature type="domain" description="Resolvase/invertase-type recombinase catalytic" evidence="2">
    <location>
        <begin position="6"/>
        <end position="161"/>
    </location>
</feature>
<dbReference type="InterPro" id="IPR006119">
    <property type="entry name" value="Resolv_N"/>
</dbReference>
<organism evidence="4 5">
    <name type="scientific">Lacrimispora saccharolytica (strain ATCC 35040 / DSM 2544 / NRCC 2533 / WM1)</name>
    <name type="common">Clostridium saccharolyticum</name>
    <dbReference type="NCBI Taxonomy" id="610130"/>
    <lineage>
        <taxon>Bacteria</taxon>
        <taxon>Bacillati</taxon>
        <taxon>Bacillota</taxon>
        <taxon>Clostridia</taxon>
        <taxon>Lachnospirales</taxon>
        <taxon>Lachnospiraceae</taxon>
        <taxon>Lacrimispora</taxon>
    </lineage>
</organism>
<dbReference type="KEGG" id="csh:Closa_3491"/>
<dbReference type="InterPro" id="IPR025827">
    <property type="entry name" value="Zn_ribbon_recom_dom"/>
</dbReference>
<evidence type="ECO:0000259" key="3">
    <source>
        <dbReference type="PROSITE" id="PS51737"/>
    </source>
</evidence>
<dbReference type="InterPro" id="IPR036162">
    <property type="entry name" value="Resolvase-like_N_sf"/>
</dbReference>
<dbReference type="GO" id="GO:0003677">
    <property type="term" value="F:DNA binding"/>
    <property type="evidence" value="ECO:0007669"/>
    <property type="project" value="InterPro"/>
</dbReference>
<dbReference type="PANTHER" id="PTHR30461">
    <property type="entry name" value="DNA-INVERTASE FROM LAMBDOID PROPHAGE"/>
    <property type="match status" value="1"/>
</dbReference>
<dbReference type="HOGENOM" id="CLU_010686_18_2_9"/>
<dbReference type="InterPro" id="IPR011109">
    <property type="entry name" value="DNA_bind_recombinase_dom"/>
</dbReference>
<dbReference type="PROSITE" id="PS51737">
    <property type="entry name" value="RECOMBINASE_DNA_BIND"/>
    <property type="match status" value="1"/>
</dbReference>
<dbReference type="EMBL" id="CP002109">
    <property type="protein sequence ID" value="ADL06017.1"/>
    <property type="molecule type" value="Genomic_DNA"/>
</dbReference>
<dbReference type="SMART" id="SM00857">
    <property type="entry name" value="Resolvase"/>
    <property type="match status" value="1"/>
</dbReference>
<evidence type="ECO:0000259" key="2">
    <source>
        <dbReference type="PROSITE" id="PS51736"/>
    </source>
</evidence>
<dbReference type="PROSITE" id="PS51736">
    <property type="entry name" value="RECOMBINASES_3"/>
    <property type="match status" value="1"/>
</dbReference>
<protein>
    <submittedName>
        <fullName evidence="4">Recombinase</fullName>
    </submittedName>
</protein>
<proteinExistence type="predicted"/>
<dbReference type="PaxDb" id="610130-Closa_3491"/>
<dbReference type="InterPro" id="IPR038109">
    <property type="entry name" value="DNA_bind_recomb_sf"/>
</dbReference>
<dbReference type="Pfam" id="PF00239">
    <property type="entry name" value="Resolvase"/>
    <property type="match status" value="1"/>
</dbReference>
<reference evidence="4" key="1">
    <citation type="submission" date="2010-07" db="EMBL/GenBank/DDBJ databases">
        <title>Complete sequence of Clostridium saccharolyticum WM1.</title>
        <authorList>
            <consortium name="US DOE Joint Genome Institute"/>
            <person name="Lucas S."/>
            <person name="Copeland A."/>
            <person name="Lapidus A."/>
            <person name="Cheng J.-F."/>
            <person name="Bruce D."/>
            <person name="Goodwin L."/>
            <person name="Pitluck S."/>
            <person name="Chertkov O."/>
            <person name="Detter J.C."/>
            <person name="Han C."/>
            <person name="Tapia R."/>
            <person name="Land M."/>
            <person name="Hauser L."/>
            <person name="Chang Y.-J."/>
            <person name="Jeffries C."/>
            <person name="Kyrpides N."/>
            <person name="Ivanova N."/>
            <person name="Mikhailova N."/>
            <person name="Mouttaki H."/>
            <person name="Lin L."/>
            <person name="Zhou J."/>
            <person name="Hemme C.L."/>
            <person name="Woyke T."/>
        </authorList>
    </citation>
    <scope>NUCLEOTIDE SEQUENCE [LARGE SCALE GENOMIC DNA]</scope>
    <source>
        <strain evidence="4">WM1</strain>
    </source>
</reference>
<dbReference type="eggNOG" id="COG1961">
    <property type="taxonomic scope" value="Bacteria"/>
</dbReference>
<dbReference type="STRING" id="610130.Closa_3491"/>
<dbReference type="Gene3D" id="3.40.50.1390">
    <property type="entry name" value="Resolvase, N-terminal catalytic domain"/>
    <property type="match status" value="1"/>
</dbReference>
<dbReference type="GO" id="GO:0000150">
    <property type="term" value="F:DNA strand exchange activity"/>
    <property type="evidence" value="ECO:0007669"/>
    <property type="project" value="InterPro"/>
</dbReference>
<gene>
    <name evidence="4" type="ordered locus">Closa_3491</name>
</gene>
<dbReference type="PANTHER" id="PTHR30461:SF23">
    <property type="entry name" value="DNA RECOMBINASE-RELATED"/>
    <property type="match status" value="1"/>
</dbReference>
<dbReference type="RefSeq" id="WP_013274083.1">
    <property type="nucleotide sequence ID" value="NC_014376.1"/>
</dbReference>
<sequence>MSIKKILAEYTRLSQEDENEGESNSIINQRELLNAFVKSSPDLSQYEVVEFCDDGYSGTNFDRPGVKALLEEVRAGNISCIIVKDLSRFGRNYIDIGDYLEQIFPFLGVRFISVNDRFDSNDFDGTTGGLDVGFRNLIYSLYSKDLSQKVRSAKKIRMEKGEFISSHAPYGYTKSPENRKKLVVDEEAVAIVRRIFSMAGEGKNAVQIAAILNAENIPTPYIYKRLMGCDRKYNVVGNTNHWMNTTVLTIIRDERYTGKMVNGKNRSPFVGSKHGKRIPKCEWIVVPNTHEAIVSEELFASVQERFSAPQRIQKHTEVRPLMGKVKCGVCQHVMRRSNSPSATAYYYCESHQYVANSTCTKDRISEVSLIQTVLSVIHKQIEVMLDMEQLIDRVKTQSHSDITTLTEQIRQIQTALSKLRASKVKAYEKYKDGTLDRESYISCKKEIGKQIAETDAQIADLETALQSRYQENGQPISIIASFKRYEGFTVLSKEMADELIDSIYVYGSEAIEIVWNRMDEYMRLVQYVEKGVNTNIELTDP</sequence>
<keyword evidence="1" id="KW-0175">Coiled coil</keyword>
<feature type="domain" description="Recombinase" evidence="3">
    <location>
        <begin position="169"/>
        <end position="312"/>
    </location>
</feature>